<organism evidence="1 2">
    <name type="scientific">Botryotinia fuckeliana (strain T4)</name>
    <name type="common">Noble rot fungus</name>
    <name type="synonym">Botrytis cinerea</name>
    <dbReference type="NCBI Taxonomy" id="999810"/>
    <lineage>
        <taxon>Eukaryota</taxon>
        <taxon>Fungi</taxon>
        <taxon>Dikarya</taxon>
        <taxon>Ascomycota</taxon>
        <taxon>Pezizomycotina</taxon>
        <taxon>Leotiomycetes</taxon>
        <taxon>Helotiales</taxon>
        <taxon>Sclerotiniaceae</taxon>
        <taxon>Botrytis</taxon>
    </lineage>
</organism>
<evidence type="ECO:0000313" key="1">
    <source>
        <dbReference type="EMBL" id="CCD53053.1"/>
    </source>
</evidence>
<dbReference type="EMBL" id="FQ790345">
    <property type="protein sequence ID" value="CCD53053.1"/>
    <property type="molecule type" value="Genomic_DNA"/>
</dbReference>
<dbReference type="InParanoid" id="G2YN55"/>
<protein>
    <submittedName>
        <fullName evidence="1">Uncharacterized protein</fullName>
    </submittedName>
</protein>
<accession>G2YN55</accession>
<dbReference type="Proteomes" id="UP000008177">
    <property type="component" value="Unplaced contigs"/>
</dbReference>
<sequence length="44" mass="5112">MDHPQIYFAMFVCPLKGIPGEKTTRAREVQCTQREKSERATKKT</sequence>
<evidence type="ECO:0000313" key="2">
    <source>
        <dbReference type="Proteomes" id="UP000008177"/>
    </source>
</evidence>
<dbReference type="HOGENOM" id="CLU_3224479_0_0_1"/>
<gene>
    <name evidence="1" type="ORF">BofuT4_uP139770.1</name>
</gene>
<name>G2YN55_BOTF4</name>
<dbReference type="AlphaFoldDB" id="G2YN55"/>
<proteinExistence type="predicted"/>
<reference evidence="2" key="1">
    <citation type="journal article" date="2011" name="PLoS Genet.">
        <title>Genomic analysis of the necrotrophic fungal pathogens Sclerotinia sclerotiorum and Botrytis cinerea.</title>
        <authorList>
            <person name="Amselem J."/>
            <person name="Cuomo C.A."/>
            <person name="van Kan J.A."/>
            <person name="Viaud M."/>
            <person name="Benito E.P."/>
            <person name="Couloux A."/>
            <person name="Coutinho P.M."/>
            <person name="de Vries R.P."/>
            <person name="Dyer P.S."/>
            <person name="Fillinger S."/>
            <person name="Fournier E."/>
            <person name="Gout L."/>
            <person name="Hahn M."/>
            <person name="Kohn L."/>
            <person name="Lapalu N."/>
            <person name="Plummer K.M."/>
            <person name="Pradier J.M."/>
            <person name="Quevillon E."/>
            <person name="Sharon A."/>
            <person name="Simon A."/>
            <person name="ten Have A."/>
            <person name="Tudzynski B."/>
            <person name="Tudzynski P."/>
            <person name="Wincker P."/>
            <person name="Andrew M."/>
            <person name="Anthouard V."/>
            <person name="Beever R.E."/>
            <person name="Beffa R."/>
            <person name="Benoit I."/>
            <person name="Bouzid O."/>
            <person name="Brault B."/>
            <person name="Chen Z."/>
            <person name="Choquer M."/>
            <person name="Collemare J."/>
            <person name="Cotton P."/>
            <person name="Danchin E.G."/>
            <person name="Da Silva C."/>
            <person name="Gautier A."/>
            <person name="Giraud C."/>
            <person name="Giraud T."/>
            <person name="Gonzalez C."/>
            <person name="Grossetete S."/>
            <person name="Guldener U."/>
            <person name="Henrissat B."/>
            <person name="Howlett B.J."/>
            <person name="Kodira C."/>
            <person name="Kretschmer M."/>
            <person name="Lappartient A."/>
            <person name="Leroch M."/>
            <person name="Levis C."/>
            <person name="Mauceli E."/>
            <person name="Neuveglise C."/>
            <person name="Oeser B."/>
            <person name="Pearson M."/>
            <person name="Poulain J."/>
            <person name="Poussereau N."/>
            <person name="Quesneville H."/>
            <person name="Rascle C."/>
            <person name="Schumacher J."/>
            <person name="Segurens B."/>
            <person name="Sexton A."/>
            <person name="Silva E."/>
            <person name="Sirven C."/>
            <person name="Soanes D.M."/>
            <person name="Talbot N.J."/>
            <person name="Templeton M."/>
            <person name="Yandava C."/>
            <person name="Yarden O."/>
            <person name="Zeng Q."/>
            <person name="Rollins J.A."/>
            <person name="Lebrun M.H."/>
            <person name="Dickman M."/>
        </authorList>
    </citation>
    <scope>NUCLEOTIDE SEQUENCE [LARGE SCALE GENOMIC DNA]</scope>
    <source>
        <strain evidence="2">T4</strain>
    </source>
</reference>